<evidence type="ECO:0000313" key="2">
    <source>
        <dbReference type="Proteomes" id="UP000305888"/>
    </source>
</evidence>
<sequence length="233" mass="25341">MMHTLIRSSADPEVPGLQIVLELGVDSRLRVRRLSAALGPAQLILSLPEAEPVHAVLRRSIADRLEEMCRTLLESDTTEPVTTPPEGLCAPGLRLAGVTLRLSRRPGRRQRLTVLARSAEGTLASLLRDGFLPSGTIESEFQALADRALERFYLPIANLNYLLDEVLDAGNAVSQAQVLAALERLRSHTLTVQAEFSSLISELSPERPAIRPARRLPAADLSAVPALRHGTES</sequence>
<dbReference type="Proteomes" id="UP000305888">
    <property type="component" value="Chromosome"/>
</dbReference>
<dbReference type="RefSeq" id="WP_138576385.1">
    <property type="nucleotide sequence ID" value="NZ_CP040818.1"/>
</dbReference>
<dbReference type="OrthoDB" id="9831034at2"/>
<gene>
    <name evidence="1" type="ORF">FDP22_02840</name>
</gene>
<name>A0A5B8FR16_9RHOB</name>
<dbReference type="KEGG" id="ppru:FDP22_02840"/>
<evidence type="ECO:0000313" key="1">
    <source>
        <dbReference type="EMBL" id="QDL90815.1"/>
    </source>
</evidence>
<proteinExistence type="predicted"/>
<reference evidence="1 2" key="1">
    <citation type="submission" date="2019-06" db="EMBL/GenBank/DDBJ databases">
        <title>Genome sequence of Rhodobacteraceae bacterium D4M1.</title>
        <authorList>
            <person name="Cao J."/>
        </authorList>
    </citation>
    <scope>NUCLEOTIDE SEQUENCE [LARGE SCALE GENOMIC DNA]</scope>
    <source>
        <strain evidence="1 2">D4M1</strain>
    </source>
</reference>
<dbReference type="EMBL" id="CP040818">
    <property type="protein sequence ID" value="QDL90815.1"/>
    <property type="molecule type" value="Genomic_DNA"/>
</dbReference>
<dbReference type="AlphaFoldDB" id="A0A5B8FR16"/>
<accession>A0A5B8FR16</accession>
<keyword evidence="2" id="KW-1185">Reference proteome</keyword>
<protein>
    <submittedName>
        <fullName evidence="1">Uncharacterized protein</fullName>
    </submittedName>
</protein>
<organism evidence="1 2">
    <name type="scientific">Paroceanicella profunda</name>
    <dbReference type="NCBI Taxonomy" id="2579971"/>
    <lineage>
        <taxon>Bacteria</taxon>
        <taxon>Pseudomonadati</taxon>
        <taxon>Pseudomonadota</taxon>
        <taxon>Alphaproteobacteria</taxon>
        <taxon>Rhodobacterales</taxon>
        <taxon>Paracoccaceae</taxon>
        <taxon>Paroceanicella</taxon>
    </lineage>
</organism>